<dbReference type="InterPro" id="IPR029044">
    <property type="entry name" value="Nucleotide-diphossugar_trans"/>
</dbReference>
<name>A0AAD2WFF4_PSEPU</name>
<sequence length="363" mass="41033">MPLALICKMNVSSPVPYVTQQLIYLLYGKCRIYQLEAKLSILTALARCKPAELPVIRVLTDQPQAFAGWPVEVITLDEQTLQAWAGDGGYTHRRKACAIAQAGQWADKTVFIDTDTVFLQSPQKLFSQVDTGQFLVDEVEMSWAEASRSSYYRSFVEGLAESGEAPADDLRLCNSGVMGFTRDNVGIAERAIVRIDDWTPYARDLHTIEQIAFSFELHSAPINEARGVISHYFAMKQYVHAILEIFFARHGEHFHSKMPGLALKVPTHRPVPSWLARLSVKWSLKHVPRELRGIGRKLLYGSVMSGDDYQRACKVVWWRSAIEDMRTLGGFDWSREWPDGLPRLGQRDELAFSEIARASLKVS</sequence>
<gene>
    <name evidence="1" type="ORF">C206_03644</name>
</gene>
<protein>
    <recommendedName>
        <fullName evidence="3">Nucleotide-diphospho-sugar transferase</fullName>
    </recommendedName>
</protein>
<proteinExistence type="predicted"/>
<dbReference type="AlphaFoldDB" id="A0AAD2WFF4"/>
<reference evidence="1 2" key="1">
    <citation type="submission" date="2013-02" db="EMBL/GenBank/DDBJ databases">
        <title>Insights into the proteome of triclosan-resistant Pseudomonas putida TRO1, isolated from activated sludge.</title>
        <authorList>
            <person name="Lolas I.B."/>
            <person name="Almeida B."/>
            <person name="Starnawski P.M."/>
            <person name="Soenderkaer M."/>
            <person name="Nielsen K.L."/>
            <person name="Nielsen J.L."/>
        </authorList>
    </citation>
    <scope>NUCLEOTIDE SEQUENCE [LARGE SCALE GENOMIC DNA]</scope>
    <source>
        <strain evidence="1 2">TRO1</strain>
    </source>
</reference>
<organism evidence="1 2">
    <name type="scientific">Pseudomonas putida TRO1</name>
    <dbReference type="NCBI Taxonomy" id="1227924"/>
    <lineage>
        <taxon>Bacteria</taxon>
        <taxon>Pseudomonadati</taxon>
        <taxon>Pseudomonadota</taxon>
        <taxon>Gammaproteobacteria</taxon>
        <taxon>Pseudomonadales</taxon>
        <taxon>Pseudomonadaceae</taxon>
        <taxon>Pseudomonas</taxon>
    </lineage>
</organism>
<accession>A0AAD2WFF4</accession>
<dbReference type="Proteomes" id="UP000013237">
    <property type="component" value="Unassembled WGS sequence"/>
</dbReference>
<comment type="caution">
    <text evidence="1">The sequence shown here is derived from an EMBL/GenBank/DDBJ whole genome shotgun (WGS) entry which is preliminary data.</text>
</comment>
<dbReference type="SUPFAM" id="SSF53448">
    <property type="entry name" value="Nucleotide-diphospho-sugar transferases"/>
    <property type="match status" value="1"/>
</dbReference>
<evidence type="ECO:0000313" key="1">
    <source>
        <dbReference type="EMBL" id="ENY79105.1"/>
    </source>
</evidence>
<evidence type="ECO:0008006" key="3">
    <source>
        <dbReference type="Google" id="ProtNLM"/>
    </source>
</evidence>
<dbReference type="EMBL" id="APBQ01000022">
    <property type="protein sequence ID" value="ENY79105.1"/>
    <property type="molecule type" value="Genomic_DNA"/>
</dbReference>
<evidence type="ECO:0000313" key="2">
    <source>
        <dbReference type="Proteomes" id="UP000013237"/>
    </source>
</evidence>